<dbReference type="InterPro" id="IPR038791">
    <property type="entry name" value="Cfap97/Hemingway"/>
</dbReference>
<dbReference type="PANTHER" id="PTHR23035:SF2">
    <property type="entry name" value="KIAA1430 HOMOLOGUE"/>
    <property type="match status" value="1"/>
</dbReference>
<dbReference type="PANTHER" id="PTHR23035">
    <property type="entry name" value="CILIA- AND FLAGELLA-ASSOCIATED PROTEIN 97-RELATED"/>
    <property type="match status" value="1"/>
</dbReference>
<accession>A0AAW0MZK7</accession>
<feature type="compositionally biased region" description="Basic and acidic residues" evidence="1">
    <location>
        <begin position="86"/>
        <end position="100"/>
    </location>
</feature>
<proteinExistence type="predicted"/>
<feature type="region of interest" description="Disordered" evidence="1">
    <location>
        <begin position="77"/>
        <end position="131"/>
    </location>
</feature>
<evidence type="ECO:0000256" key="1">
    <source>
        <dbReference type="SAM" id="MobiDB-lite"/>
    </source>
</evidence>
<evidence type="ECO:0000313" key="2">
    <source>
        <dbReference type="EMBL" id="KAK7882354.1"/>
    </source>
</evidence>
<feature type="compositionally biased region" description="Basic and acidic residues" evidence="1">
    <location>
        <begin position="109"/>
        <end position="131"/>
    </location>
</feature>
<keyword evidence="3" id="KW-1185">Reference proteome</keyword>
<name>A0AAW0MZK7_9GOBI</name>
<sequence length="131" mass="15325">MQTGGAVDNQNYYEKKSLNMQQRQNELLRISHENQQMQQRLNQCKSHYNIKSWHQDWIKTMNLMDSIACYSRRKTTTVKGQNSHSDQSHGEIQGKHDKSNDSCTVLKETNMEEITKQDHPEGKVTEPDCLE</sequence>
<gene>
    <name evidence="2" type="ORF">WMY93_028528</name>
</gene>
<reference evidence="3" key="1">
    <citation type="submission" date="2024-04" db="EMBL/GenBank/DDBJ databases">
        <title>Salinicola lusitanus LLJ914,a marine bacterium isolated from the Okinawa Trough.</title>
        <authorList>
            <person name="Li J."/>
        </authorList>
    </citation>
    <scope>NUCLEOTIDE SEQUENCE [LARGE SCALE GENOMIC DNA]</scope>
</reference>
<dbReference type="AlphaFoldDB" id="A0AAW0MZK7"/>
<evidence type="ECO:0000313" key="3">
    <source>
        <dbReference type="Proteomes" id="UP001460270"/>
    </source>
</evidence>
<dbReference type="EMBL" id="JBBPFD010000021">
    <property type="protein sequence ID" value="KAK7882354.1"/>
    <property type="molecule type" value="Genomic_DNA"/>
</dbReference>
<comment type="caution">
    <text evidence="2">The sequence shown here is derived from an EMBL/GenBank/DDBJ whole genome shotgun (WGS) entry which is preliminary data.</text>
</comment>
<protein>
    <submittedName>
        <fullName evidence="2">Uncharacterized protein</fullName>
    </submittedName>
</protein>
<dbReference type="Proteomes" id="UP001460270">
    <property type="component" value="Unassembled WGS sequence"/>
</dbReference>
<organism evidence="2 3">
    <name type="scientific">Mugilogobius chulae</name>
    <name type="common">yellowstripe goby</name>
    <dbReference type="NCBI Taxonomy" id="88201"/>
    <lineage>
        <taxon>Eukaryota</taxon>
        <taxon>Metazoa</taxon>
        <taxon>Chordata</taxon>
        <taxon>Craniata</taxon>
        <taxon>Vertebrata</taxon>
        <taxon>Euteleostomi</taxon>
        <taxon>Actinopterygii</taxon>
        <taxon>Neopterygii</taxon>
        <taxon>Teleostei</taxon>
        <taxon>Neoteleostei</taxon>
        <taxon>Acanthomorphata</taxon>
        <taxon>Gobiaria</taxon>
        <taxon>Gobiiformes</taxon>
        <taxon>Gobioidei</taxon>
        <taxon>Gobiidae</taxon>
        <taxon>Gobionellinae</taxon>
        <taxon>Mugilogobius</taxon>
    </lineage>
</organism>